<dbReference type="OrthoDB" id="301434at2759"/>
<feature type="transmembrane region" description="Helical" evidence="9">
    <location>
        <begin position="58"/>
        <end position="80"/>
    </location>
</feature>
<feature type="transmembrane region" description="Helical" evidence="9">
    <location>
        <begin position="189"/>
        <end position="209"/>
    </location>
</feature>
<dbReference type="AlphaFoldDB" id="A0A9P4SA50"/>
<comment type="caution">
    <text evidence="11">The sequence shown here is derived from an EMBL/GenBank/DDBJ whole genome shotgun (WGS) entry which is preliminary data.</text>
</comment>
<dbReference type="SMART" id="SM00014">
    <property type="entry name" value="acidPPc"/>
    <property type="match status" value="1"/>
</dbReference>
<dbReference type="InterPro" id="IPR000326">
    <property type="entry name" value="PAP2/HPO"/>
</dbReference>
<evidence type="ECO:0000256" key="2">
    <source>
        <dbReference type="ARBA" id="ARBA00022692"/>
    </source>
</evidence>
<proteinExistence type="inferred from homology"/>
<dbReference type="SUPFAM" id="SSF48317">
    <property type="entry name" value="Acid phosphatase/Vanadium-dependent haloperoxidase"/>
    <property type="match status" value="1"/>
</dbReference>
<reference evidence="11" key="1">
    <citation type="journal article" date="2020" name="Stud. Mycol.">
        <title>101 Dothideomycetes genomes: a test case for predicting lifestyles and emergence of pathogens.</title>
        <authorList>
            <person name="Haridas S."/>
            <person name="Albert R."/>
            <person name="Binder M."/>
            <person name="Bloem J."/>
            <person name="Labutti K."/>
            <person name="Salamov A."/>
            <person name="Andreopoulos B."/>
            <person name="Baker S."/>
            <person name="Barry K."/>
            <person name="Bills G."/>
            <person name="Bluhm B."/>
            <person name="Cannon C."/>
            <person name="Castanera R."/>
            <person name="Culley D."/>
            <person name="Daum C."/>
            <person name="Ezra D."/>
            <person name="Gonzalez J."/>
            <person name="Henrissat B."/>
            <person name="Kuo A."/>
            <person name="Liang C."/>
            <person name="Lipzen A."/>
            <person name="Lutzoni F."/>
            <person name="Magnuson J."/>
            <person name="Mondo S."/>
            <person name="Nolan M."/>
            <person name="Ohm R."/>
            <person name="Pangilinan J."/>
            <person name="Park H.-J."/>
            <person name="Ramirez L."/>
            <person name="Alfaro M."/>
            <person name="Sun H."/>
            <person name="Tritt A."/>
            <person name="Yoshinaga Y."/>
            <person name="Zwiers L.-H."/>
            <person name="Turgeon B."/>
            <person name="Goodwin S."/>
            <person name="Spatafora J."/>
            <person name="Crous P."/>
            <person name="Grigoriev I."/>
        </authorList>
    </citation>
    <scope>NUCLEOTIDE SEQUENCE</scope>
    <source>
        <strain evidence="11">CBS 101060</strain>
    </source>
</reference>
<dbReference type="GO" id="GO:0005789">
    <property type="term" value="C:endoplasmic reticulum membrane"/>
    <property type="evidence" value="ECO:0007669"/>
    <property type="project" value="UniProtKB-SubCell"/>
</dbReference>
<evidence type="ECO:0000256" key="6">
    <source>
        <dbReference type="ARBA" id="ARBA00023136"/>
    </source>
</evidence>
<dbReference type="EMBL" id="MU006096">
    <property type="protein sequence ID" value="KAF2838847.1"/>
    <property type="molecule type" value="Genomic_DNA"/>
</dbReference>
<keyword evidence="4" id="KW-0256">Endoplasmic reticulum</keyword>
<dbReference type="Gene3D" id="1.20.144.10">
    <property type="entry name" value="Phosphatidic acid phosphatase type 2/haloperoxidase"/>
    <property type="match status" value="1"/>
</dbReference>
<sequence>MTDAPRYDAGMRDLDHYASKLPKWRYNLRQRLIPIVRSETPYLALFQEKCRTSALDSYFAFTANLGTHTFFMIMLPILFWCGFTNVGRAMVHVLAAGVFFTGFVKDMLCLPRPLSPPLQRITMSGSAALEYGFPSTHSANAVSVAVYAIASIRSNENISNSVRLALELLFYCYASSIVIGRLYCGMHGFFDVIIGSLMGAAIAAVQLLYEEVFDQWIATNGYLNPLIATLICLVLVRVHPEPADDCPCFDDSISFVGVTAGIQIGYWHYANTGMAWDKPIPGTVPFDFEEVGLFKSSLRIILGVVIIFLWRGVAKPTLLKTLPTLMRFITKIGLENPRKFFLRASQYSSVPHLQDDDNVIPPASEIPHLLTQFRHPRQRAVSIGPQSAADAYETIAYRHKRRRESLSSTDGRKDRSPVDPKSPATLDSELDATLSNQTSSNNRSSSPLGVDLLPSPVSSRVHSYERMMGTGTVGKSLITPPESVVDVTTDDNRPNLWTEEEEKEEREMFLKIEKPRVRYDVEVVTKLIVYSGIAWLAVEGNPLLFEYCGLGMN</sequence>
<evidence type="ECO:0000313" key="11">
    <source>
        <dbReference type="EMBL" id="KAF2838847.1"/>
    </source>
</evidence>
<keyword evidence="3" id="KW-0378">Hydrolase</keyword>
<keyword evidence="2 9" id="KW-0812">Transmembrane</keyword>
<feature type="transmembrane region" description="Helical" evidence="9">
    <location>
        <begin position="291"/>
        <end position="310"/>
    </location>
</feature>
<evidence type="ECO:0000313" key="12">
    <source>
        <dbReference type="Proteomes" id="UP000799429"/>
    </source>
</evidence>
<accession>A0A9P4SA50</accession>
<feature type="domain" description="Phosphatidic acid phosphatase type 2/haloperoxidase" evidence="10">
    <location>
        <begin position="85"/>
        <end position="207"/>
    </location>
</feature>
<evidence type="ECO:0000259" key="10">
    <source>
        <dbReference type="SMART" id="SM00014"/>
    </source>
</evidence>
<keyword evidence="6 9" id="KW-0472">Membrane</keyword>
<evidence type="ECO:0000256" key="5">
    <source>
        <dbReference type="ARBA" id="ARBA00022989"/>
    </source>
</evidence>
<feature type="transmembrane region" description="Helical" evidence="9">
    <location>
        <begin position="86"/>
        <end position="104"/>
    </location>
</feature>
<comment type="subcellular location">
    <subcellularLocation>
        <location evidence="1">Endoplasmic reticulum membrane</location>
        <topology evidence="1">Multi-pass membrane protein</topology>
    </subcellularLocation>
</comment>
<feature type="transmembrane region" description="Helical" evidence="9">
    <location>
        <begin position="164"/>
        <end position="183"/>
    </location>
</feature>
<feature type="region of interest" description="Disordered" evidence="8">
    <location>
        <begin position="399"/>
        <end position="454"/>
    </location>
</feature>
<evidence type="ECO:0000256" key="1">
    <source>
        <dbReference type="ARBA" id="ARBA00004477"/>
    </source>
</evidence>
<comment type="similarity">
    <text evidence="7">Belongs to the type 2 lipid phosphate phosphatase family.</text>
</comment>
<keyword evidence="12" id="KW-1185">Reference proteome</keyword>
<dbReference type="Proteomes" id="UP000799429">
    <property type="component" value="Unassembled WGS sequence"/>
</dbReference>
<dbReference type="Pfam" id="PF01569">
    <property type="entry name" value="PAP2"/>
    <property type="match status" value="1"/>
</dbReference>
<evidence type="ECO:0000256" key="9">
    <source>
        <dbReference type="SAM" id="Phobius"/>
    </source>
</evidence>
<evidence type="ECO:0000256" key="7">
    <source>
        <dbReference type="ARBA" id="ARBA00038324"/>
    </source>
</evidence>
<dbReference type="PANTHER" id="PTHR14969:SF28">
    <property type="entry name" value="DIHYDROSPHINGOSINE 1-PHOSPHATE PHOSPHATASE LCB3-RELATED"/>
    <property type="match status" value="1"/>
</dbReference>
<name>A0A9P4SA50_9PEZI</name>
<feature type="transmembrane region" description="Helical" evidence="9">
    <location>
        <begin position="221"/>
        <end position="239"/>
    </location>
</feature>
<feature type="compositionally biased region" description="Low complexity" evidence="8">
    <location>
        <begin position="435"/>
        <end position="446"/>
    </location>
</feature>
<protein>
    <submittedName>
        <fullName evidence="11">PAP2-domain-containing protein</fullName>
    </submittedName>
</protein>
<evidence type="ECO:0000256" key="4">
    <source>
        <dbReference type="ARBA" id="ARBA00022824"/>
    </source>
</evidence>
<organism evidence="11 12">
    <name type="scientific">Patellaria atrata CBS 101060</name>
    <dbReference type="NCBI Taxonomy" id="1346257"/>
    <lineage>
        <taxon>Eukaryota</taxon>
        <taxon>Fungi</taxon>
        <taxon>Dikarya</taxon>
        <taxon>Ascomycota</taxon>
        <taxon>Pezizomycotina</taxon>
        <taxon>Dothideomycetes</taxon>
        <taxon>Dothideomycetes incertae sedis</taxon>
        <taxon>Patellariales</taxon>
        <taxon>Patellariaceae</taxon>
        <taxon>Patellaria</taxon>
    </lineage>
</organism>
<evidence type="ECO:0000256" key="3">
    <source>
        <dbReference type="ARBA" id="ARBA00022801"/>
    </source>
</evidence>
<dbReference type="InterPro" id="IPR036938">
    <property type="entry name" value="PAP2/HPO_sf"/>
</dbReference>
<dbReference type="PANTHER" id="PTHR14969">
    <property type="entry name" value="SPHINGOSINE-1-PHOSPHATE PHOSPHOHYDROLASE"/>
    <property type="match status" value="1"/>
</dbReference>
<gene>
    <name evidence="11" type="ORF">M501DRAFT_1011588</name>
</gene>
<dbReference type="CDD" id="cd03388">
    <property type="entry name" value="PAP2_SPPase1"/>
    <property type="match status" value="1"/>
</dbReference>
<evidence type="ECO:0000256" key="8">
    <source>
        <dbReference type="SAM" id="MobiDB-lite"/>
    </source>
</evidence>
<dbReference type="GO" id="GO:0042392">
    <property type="term" value="F:sphingosine-1-phosphate phosphatase activity"/>
    <property type="evidence" value="ECO:0007669"/>
    <property type="project" value="TreeGrafter"/>
</dbReference>
<keyword evidence="5 9" id="KW-1133">Transmembrane helix</keyword>